<dbReference type="HOGENOM" id="CLU_1838523_0_0_1"/>
<keyword evidence="4" id="KW-1185">Reference proteome</keyword>
<reference evidence="3" key="3">
    <citation type="submission" date="2020-12" db="UniProtKB">
        <authorList>
            <consortium name="EnsemblPlants"/>
        </authorList>
    </citation>
    <scope>IDENTIFICATION</scope>
</reference>
<dbReference type="OrthoDB" id="10488032at2759"/>
<keyword evidence="1" id="KW-1133">Transmembrane helix</keyword>
<gene>
    <name evidence="3" type="primary">LOC112290233</name>
    <name evidence="2" type="ORF">PHYPA_017591</name>
</gene>
<dbReference type="Gramene" id="Pp3c13_19820V3.2">
    <property type="protein sequence ID" value="Pp3c13_19820V3.2"/>
    <property type="gene ID" value="Pp3c13_19820"/>
</dbReference>
<name>A9TG41_PHYPA</name>
<dbReference type="RefSeq" id="XP_024392090.1">
    <property type="nucleotide sequence ID" value="XM_024536322.2"/>
</dbReference>
<protein>
    <submittedName>
        <fullName evidence="2 3">Uncharacterized protein</fullName>
    </submittedName>
</protein>
<dbReference type="PaxDb" id="3218-PP1S223_91V6.1"/>
<sequence>MSSIGEGNITFWQRLKRQKHGLGNMALAASTLLLAVRLIDQDKELNRMRERESELLEAFRCENRDVLERFSRFRASLEEEIDRAGSRLPPLSTRLRELIEKSNREEQASLASFGNQQDPNLEKLQTKEALQAKIKASFMV</sequence>
<reference evidence="2 4" key="1">
    <citation type="journal article" date="2008" name="Science">
        <title>The Physcomitrella genome reveals evolutionary insights into the conquest of land by plants.</title>
        <authorList>
            <person name="Rensing S."/>
            <person name="Lang D."/>
            <person name="Zimmer A."/>
            <person name="Terry A."/>
            <person name="Salamov A."/>
            <person name="Shapiro H."/>
            <person name="Nishiyama T."/>
            <person name="Perroud P.-F."/>
            <person name="Lindquist E."/>
            <person name="Kamisugi Y."/>
            <person name="Tanahashi T."/>
            <person name="Sakakibara K."/>
            <person name="Fujita T."/>
            <person name="Oishi K."/>
            <person name="Shin-I T."/>
            <person name="Kuroki Y."/>
            <person name="Toyoda A."/>
            <person name="Suzuki Y."/>
            <person name="Hashimoto A."/>
            <person name="Yamaguchi K."/>
            <person name="Sugano A."/>
            <person name="Kohara Y."/>
            <person name="Fujiyama A."/>
            <person name="Anterola A."/>
            <person name="Aoki S."/>
            <person name="Ashton N."/>
            <person name="Barbazuk W.B."/>
            <person name="Barker E."/>
            <person name="Bennetzen J."/>
            <person name="Bezanilla M."/>
            <person name="Blankenship R."/>
            <person name="Cho S.H."/>
            <person name="Dutcher S."/>
            <person name="Estelle M."/>
            <person name="Fawcett J.A."/>
            <person name="Gundlach H."/>
            <person name="Hanada K."/>
            <person name="Heyl A."/>
            <person name="Hicks K.A."/>
            <person name="Hugh J."/>
            <person name="Lohr M."/>
            <person name="Mayer K."/>
            <person name="Melkozernov A."/>
            <person name="Murata T."/>
            <person name="Nelson D."/>
            <person name="Pils B."/>
            <person name="Prigge M."/>
            <person name="Reiss B."/>
            <person name="Renner T."/>
            <person name="Rombauts S."/>
            <person name="Rushton P."/>
            <person name="Sanderfoot A."/>
            <person name="Schween G."/>
            <person name="Shiu S.-H."/>
            <person name="Stueber K."/>
            <person name="Theodoulou F.L."/>
            <person name="Tu H."/>
            <person name="Van de Peer Y."/>
            <person name="Verrier P.J."/>
            <person name="Waters E."/>
            <person name="Wood A."/>
            <person name="Yang L."/>
            <person name="Cove D."/>
            <person name="Cuming A."/>
            <person name="Hasebe M."/>
            <person name="Lucas S."/>
            <person name="Mishler D.B."/>
            <person name="Reski R."/>
            <person name="Grigoriev I."/>
            <person name="Quatrano R.S."/>
            <person name="Boore J.L."/>
        </authorList>
    </citation>
    <scope>NUCLEOTIDE SEQUENCE [LARGE SCALE GENOMIC DNA]</scope>
    <source>
        <strain evidence="3 4">cv. Gransden 2004</strain>
    </source>
</reference>
<proteinExistence type="predicted"/>
<dbReference type="Gramene" id="Pp3c13_19820V3.1">
    <property type="protein sequence ID" value="Pp3c13_19820V3.1"/>
    <property type="gene ID" value="Pp3c13_19820"/>
</dbReference>
<dbReference type="Proteomes" id="UP000006727">
    <property type="component" value="Chromosome 13"/>
</dbReference>
<dbReference type="EMBL" id="ABEU02000013">
    <property type="protein sequence ID" value="PNR42761.1"/>
    <property type="molecule type" value="Genomic_DNA"/>
</dbReference>
<evidence type="ECO:0000313" key="3">
    <source>
        <dbReference type="EnsemblPlants" id="Pp3c13_19820V3.1"/>
    </source>
</evidence>
<feature type="transmembrane region" description="Helical" evidence="1">
    <location>
        <begin position="20"/>
        <end position="39"/>
    </location>
</feature>
<evidence type="ECO:0000256" key="1">
    <source>
        <dbReference type="SAM" id="Phobius"/>
    </source>
</evidence>
<reference evidence="2 4" key="2">
    <citation type="journal article" date="2018" name="Plant J.">
        <title>The Physcomitrella patens chromosome-scale assembly reveals moss genome structure and evolution.</title>
        <authorList>
            <person name="Lang D."/>
            <person name="Ullrich K.K."/>
            <person name="Murat F."/>
            <person name="Fuchs J."/>
            <person name="Jenkins J."/>
            <person name="Haas F.B."/>
            <person name="Piednoel M."/>
            <person name="Gundlach H."/>
            <person name="Van Bel M."/>
            <person name="Meyberg R."/>
            <person name="Vives C."/>
            <person name="Morata J."/>
            <person name="Symeonidi A."/>
            <person name="Hiss M."/>
            <person name="Muchero W."/>
            <person name="Kamisugi Y."/>
            <person name="Saleh O."/>
            <person name="Blanc G."/>
            <person name="Decker E.L."/>
            <person name="van Gessel N."/>
            <person name="Grimwood J."/>
            <person name="Hayes R.D."/>
            <person name="Graham S.W."/>
            <person name="Gunter L.E."/>
            <person name="McDaniel S.F."/>
            <person name="Hoernstein S.N.W."/>
            <person name="Larsson A."/>
            <person name="Li F.W."/>
            <person name="Perroud P.F."/>
            <person name="Phillips J."/>
            <person name="Ranjan P."/>
            <person name="Rokshar D.S."/>
            <person name="Rothfels C.J."/>
            <person name="Schneider L."/>
            <person name="Shu S."/>
            <person name="Stevenson D.W."/>
            <person name="Thummler F."/>
            <person name="Tillich M."/>
            <person name="Villarreal Aguilar J.C."/>
            <person name="Widiez T."/>
            <person name="Wong G.K."/>
            <person name="Wymore A."/>
            <person name="Zhang Y."/>
            <person name="Zimmer A.D."/>
            <person name="Quatrano R.S."/>
            <person name="Mayer K.F.X."/>
            <person name="Goodstein D."/>
            <person name="Casacuberta J.M."/>
            <person name="Vandepoele K."/>
            <person name="Reski R."/>
            <person name="Cuming A.C."/>
            <person name="Tuskan G.A."/>
            <person name="Maumus F."/>
            <person name="Salse J."/>
            <person name="Schmutz J."/>
            <person name="Rensing S.A."/>
        </authorList>
    </citation>
    <scope>NUCLEOTIDE SEQUENCE [LARGE SCALE GENOMIC DNA]</scope>
    <source>
        <strain evidence="3 4">cv. Gransden 2004</strain>
    </source>
</reference>
<evidence type="ECO:0000313" key="4">
    <source>
        <dbReference type="Proteomes" id="UP000006727"/>
    </source>
</evidence>
<dbReference type="AlphaFoldDB" id="A9TG41"/>
<keyword evidence="1" id="KW-0812">Transmembrane</keyword>
<dbReference type="GeneID" id="112290233"/>
<evidence type="ECO:0000313" key="2">
    <source>
        <dbReference type="EMBL" id="PNR42761.1"/>
    </source>
</evidence>
<keyword evidence="1" id="KW-0472">Membrane</keyword>
<dbReference type="EnsemblPlants" id="Pp3c13_19820V3.2">
    <property type="protein sequence ID" value="Pp3c13_19820V3.2"/>
    <property type="gene ID" value="Pp3c13_19820"/>
</dbReference>
<accession>A9TG41</accession>
<organism evidence="2">
    <name type="scientific">Physcomitrium patens</name>
    <name type="common">Spreading-leaved earth moss</name>
    <name type="synonym">Physcomitrella patens</name>
    <dbReference type="NCBI Taxonomy" id="3218"/>
    <lineage>
        <taxon>Eukaryota</taxon>
        <taxon>Viridiplantae</taxon>
        <taxon>Streptophyta</taxon>
        <taxon>Embryophyta</taxon>
        <taxon>Bryophyta</taxon>
        <taxon>Bryophytina</taxon>
        <taxon>Bryopsida</taxon>
        <taxon>Funariidae</taxon>
        <taxon>Funariales</taxon>
        <taxon>Funariaceae</taxon>
        <taxon>Physcomitrium</taxon>
    </lineage>
</organism>
<dbReference type="EnsemblPlants" id="Pp3c13_19820V3.1">
    <property type="protein sequence ID" value="Pp3c13_19820V3.1"/>
    <property type="gene ID" value="Pp3c13_19820"/>
</dbReference>